<evidence type="ECO:0000313" key="2">
    <source>
        <dbReference type="Proteomes" id="UP000252519"/>
    </source>
</evidence>
<organism evidence="1 2">
    <name type="scientific">Ancylostoma caninum</name>
    <name type="common">Dog hookworm</name>
    <dbReference type="NCBI Taxonomy" id="29170"/>
    <lineage>
        <taxon>Eukaryota</taxon>
        <taxon>Metazoa</taxon>
        <taxon>Ecdysozoa</taxon>
        <taxon>Nematoda</taxon>
        <taxon>Chromadorea</taxon>
        <taxon>Rhabditida</taxon>
        <taxon>Rhabditina</taxon>
        <taxon>Rhabditomorpha</taxon>
        <taxon>Strongyloidea</taxon>
        <taxon>Ancylostomatidae</taxon>
        <taxon>Ancylostomatinae</taxon>
        <taxon>Ancylostoma</taxon>
    </lineage>
</organism>
<dbReference type="Proteomes" id="UP000252519">
    <property type="component" value="Unassembled WGS sequence"/>
</dbReference>
<name>A0A368GDJ9_ANCCA</name>
<protein>
    <submittedName>
        <fullName evidence="1">Uncharacterized protein</fullName>
    </submittedName>
</protein>
<dbReference type="AlphaFoldDB" id="A0A368GDJ9"/>
<keyword evidence="2" id="KW-1185">Reference proteome</keyword>
<reference evidence="1 2" key="1">
    <citation type="submission" date="2014-10" db="EMBL/GenBank/DDBJ databases">
        <title>Draft genome of the hookworm Ancylostoma caninum.</title>
        <authorList>
            <person name="Mitreva M."/>
        </authorList>
    </citation>
    <scope>NUCLEOTIDE SEQUENCE [LARGE SCALE GENOMIC DNA]</scope>
    <source>
        <strain evidence="1 2">Baltimore</strain>
    </source>
</reference>
<dbReference type="EMBL" id="JOJR01000194">
    <property type="protein sequence ID" value="RCN42432.1"/>
    <property type="molecule type" value="Genomic_DNA"/>
</dbReference>
<gene>
    <name evidence="1" type="ORF">ANCCAN_11581</name>
</gene>
<evidence type="ECO:0000313" key="1">
    <source>
        <dbReference type="EMBL" id="RCN42432.1"/>
    </source>
</evidence>
<comment type="caution">
    <text evidence="1">The sequence shown here is derived from an EMBL/GenBank/DDBJ whole genome shotgun (WGS) entry which is preliminary data.</text>
</comment>
<sequence>MDYNSAISCDVQGYRLQLNDMTYPGVCVSTMSLEQKHTTAKEHVCLLDKKAEAAQDPSDDGESSEAFVLKRPVSIGGGELFHYTP</sequence>
<accession>A0A368GDJ9</accession>
<proteinExistence type="predicted"/>